<dbReference type="OrthoDB" id="2415031at2759"/>
<evidence type="ECO:0000313" key="2">
    <source>
        <dbReference type="Proteomes" id="UP000684084"/>
    </source>
</evidence>
<organism evidence="1 2">
    <name type="scientific">Rhizophagus irregularis</name>
    <dbReference type="NCBI Taxonomy" id="588596"/>
    <lineage>
        <taxon>Eukaryota</taxon>
        <taxon>Fungi</taxon>
        <taxon>Fungi incertae sedis</taxon>
        <taxon>Mucoromycota</taxon>
        <taxon>Glomeromycotina</taxon>
        <taxon>Glomeromycetes</taxon>
        <taxon>Glomerales</taxon>
        <taxon>Glomeraceae</taxon>
        <taxon>Rhizophagus</taxon>
    </lineage>
</organism>
<protein>
    <submittedName>
        <fullName evidence="1">Uncharacterized protein</fullName>
    </submittedName>
</protein>
<gene>
    <name evidence="1" type="ORF">CHRIB12_LOCUS4199</name>
</gene>
<dbReference type="AlphaFoldDB" id="A0A915YVX3"/>
<reference evidence="1" key="1">
    <citation type="submission" date="2020-05" db="EMBL/GenBank/DDBJ databases">
        <authorList>
            <person name="Rincon C."/>
            <person name="Sanders R I."/>
            <person name="Robbins C."/>
            <person name="Chaturvedi A."/>
        </authorList>
    </citation>
    <scope>NUCLEOTIDE SEQUENCE</scope>
    <source>
        <strain evidence="1">CHB12</strain>
    </source>
</reference>
<dbReference type="Proteomes" id="UP000684084">
    <property type="component" value="Unassembled WGS sequence"/>
</dbReference>
<accession>A0A915YVX3</accession>
<evidence type="ECO:0000313" key="1">
    <source>
        <dbReference type="EMBL" id="CAB5346380.1"/>
    </source>
</evidence>
<comment type="caution">
    <text evidence="1">The sequence shown here is derived from an EMBL/GenBank/DDBJ whole genome shotgun (WGS) entry which is preliminary data.</text>
</comment>
<name>A0A915YVX3_9GLOM</name>
<proteinExistence type="predicted"/>
<sequence>MFSVNGFLLYYELSKESQPLRESLKWASFVGVGQNWKLHAWRKMMKSVGCTNITPYKKQKLKPEFWTYVRNTKKLQCLNEIVA</sequence>
<dbReference type="EMBL" id="CAGKOT010000006">
    <property type="protein sequence ID" value="CAB5346380.1"/>
    <property type="molecule type" value="Genomic_DNA"/>
</dbReference>